<dbReference type="InParanoid" id="K9TLF4"/>
<dbReference type="KEGG" id="oac:Oscil6304_4168"/>
<reference evidence="1 2" key="1">
    <citation type="submission" date="2012-06" db="EMBL/GenBank/DDBJ databases">
        <title>Finished chromosome of genome of Oscillatoria acuminata PCC 6304.</title>
        <authorList>
            <consortium name="US DOE Joint Genome Institute"/>
            <person name="Gugger M."/>
            <person name="Coursin T."/>
            <person name="Rippka R."/>
            <person name="Tandeau De Marsac N."/>
            <person name="Huntemann M."/>
            <person name="Wei C.-L."/>
            <person name="Han J."/>
            <person name="Detter J.C."/>
            <person name="Han C."/>
            <person name="Tapia R."/>
            <person name="Davenport K."/>
            <person name="Daligault H."/>
            <person name="Erkkila T."/>
            <person name="Gu W."/>
            <person name="Munk A.C.C."/>
            <person name="Teshima H."/>
            <person name="Xu Y."/>
            <person name="Chain P."/>
            <person name="Chen A."/>
            <person name="Krypides N."/>
            <person name="Mavromatis K."/>
            <person name="Markowitz V."/>
            <person name="Szeto E."/>
            <person name="Ivanova N."/>
            <person name="Mikhailova N."/>
            <person name="Ovchinnikova G."/>
            <person name="Pagani I."/>
            <person name="Pati A."/>
            <person name="Goodwin L."/>
            <person name="Peters L."/>
            <person name="Pitluck S."/>
            <person name="Woyke T."/>
            <person name="Kerfeld C."/>
        </authorList>
    </citation>
    <scope>NUCLEOTIDE SEQUENCE [LARGE SCALE GENOMIC DNA]</scope>
    <source>
        <strain evidence="1 2">PCC 6304</strain>
    </source>
</reference>
<evidence type="ECO:0000313" key="1">
    <source>
        <dbReference type="EMBL" id="AFY83697.1"/>
    </source>
</evidence>
<evidence type="ECO:0000313" key="2">
    <source>
        <dbReference type="Proteomes" id="UP000010367"/>
    </source>
</evidence>
<organism evidence="1 2">
    <name type="scientific">Oscillatoria acuminata PCC 6304</name>
    <dbReference type="NCBI Taxonomy" id="56110"/>
    <lineage>
        <taxon>Bacteria</taxon>
        <taxon>Bacillati</taxon>
        <taxon>Cyanobacteriota</taxon>
        <taxon>Cyanophyceae</taxon>
        <taxon>Oscillatoriophycideae</taxon>
        <taxon>Oscillatoriales</taxon>
        <taxon>Oscillatoriaceae</taxon>
        <taxon>Oscillatoria</taxon>
    </lineage>
</organism>
<sequence>MGGHTESGCQRSVKTPQAKAWGYTDEACLRRLKSKTTFELRIWYLL</sequence>
<name>K9TLF4_9CYAN</name>
<keyword evidence="2" id="KW-1185">Reference proteome</keyword>
<proteinExistence type="predicted"/>
<dbReference type="HOGENOM" id="CLU_3186590_0_0_3"/>
<dbReference type="AlphaFoldDB" id="K9TLF4"/>
<accession>K9TLF4</accession>
<protein>
    <submittedName>
        <fullName evidence="1">Uncharacterized protein</fullName>
    </submittedName>
</protein>
<gene>
    <name evidence="1" type="ORF">Oscil6304_4168</name>
</gene>
<dbReference type="Proteomes" id="UP000010367">
    <property type="component" value="Chromosome"/>
</dbReference>
<dbReference type="EMBL" id="CP003607">
    <property type="protein sequence ID" value="AFY83697.1"/>
    <property type="molecule type" value="Genomic_DNA"/>
</dbReference>